<reference evidence="2" key="1">
    <citation type="journal article" date="2019" name="Int. J. Syst. Evol. Microbiol.">
        <title>The Global Catalogue of Microorganisms (GCM) 10K type strain sequencing project: providing services to taxonomists for standard genome sequencing and annotation.</title>
        <authorList>
            <consortium name="The Broad Institute Genomics Platform"/>
            <consortium name="The Broad Institute Genome Sequencing Center for Infectious Disease"/>
            <person name="Wu L."/>
            <person name="Ma J."/>
        </authorList>
    </citation>
    <scope>NUCLEOTIDE SEQUENCE [LARGE SCALE GENOMIC DNA]</scope>
    <source>
        <strain evidence="2">CCUG 58728</strain>
    </source>
</reference>
<accession>A0ABV8CZ80</accession>
<comment type="caution">
    <text evidence="1">The sequence shown here is derived from an EMBL/GenBank/DDBJ whole genome shotgun (WGS) entry which is preliminary data.</text>
</comment>
<keyword evidence="2" id="KW-1185">Reference proteome</keyword>
<evidence type="ECO:0000313" key="2">
    <source>
        <dbReference type="Proteomes" id="UP001595901"/>
    </source>
</evidence>
<sequence>MRTLSLNEKLAQMRAKYLDDDHYYQDDQLSEQDVKKSIAIKKKLVQLESIRCQKLRAGDNLTLIDDKIAKLKKDFQSREDHTDRRR</sequence>
<evidence type="ECO:0000313" key="1">
    <source>
        <dbReference type="EMBL" id="MFC3931373.1"/>
    </source>
</evidence>
<name>A0ABV8CZ80_9STRE</name>
<gene>
    <name evidence="1" type="ORF">ACFOSE_00965</name>
</gene>
<dbReference type="RefSeq" id="WP_380429306.1">
    <property type="nucleotide sequence ID" value="NZ_JBHSAC010000009.1"/>
</dbReference>
<dbReference type="Proteomes" id="UP001595901">
    <property type="component" value="Unassembled WGS sequence"/>
</dbReference>
<organism evidence="1 2">
    <name type="scientific">Streptococcus dentapri</name>
    <dbReference type="NCBI Taxonomy" id="573564"/>
    <lineage>
        <taxon>Bacteria</taxon>
        <taxon>Bacillati</taxon>
        <taxon>Bacillota</taxon>
        <taxon>Bacilli</taxon>
        <taxon>Lactobacillales</taxon>
        <taxon>Streptococcaceae</taxon>
        <taxon>Streptococcus</taxon>
    </lineage>
</organism>
<proteinExistence type="predicted"/>
<dbReference type="EMBL" id="JBHSAC010000009">
    <property type="protein sequence ID" value="MFC3931373.1"/>
    <property type="molecule type" value="Genomic_DNA"/>
</dbReference>
<protein>
    <submittedName>
        <fullName evidence="1">Uncharacterized protein</fullName>
    </submittedName>
</protein>